<gene>
    <name evidence="1" type="ordered locus">IL1174</name>
</gene>
<evidence type="ECO:0000313" key="1">
    <source>
        <dbReference type="EMBL" id="AAV82014.1"/>
    </source>
</evidence>
<organism evidence="1 2">
    <name type="scientific">Idiomarina loihiensis (strain ATCC BAA-735 / DSM 15497 / L2-TR)</name>
    <dbReference type="NCBI Taxonomy" id="283942"/>
    <lineage>
        <taxon>Bacteria</taxon>
        <taxon>Pseudomonadati</taxon>
        <taxon>Pseudomonadota</taxon>
        <taxon>Gammaproteobacteria</taxon>
        <taxon>Alteromonadales</taxon>
        <taxon>Idiomarinaceae</taxon>
        <taxon>Idiomarina</taxon>
    </lineage>
</organism>
<dbReference type="HOGENOM" id="CLU_1059620_0_0_6"/>
<dbReference type="SUPFAM" id="SSF53335">
    <property type="entry name" value="S-adenosyl-L-methionine-dependent methyltransferases"/>
    <property type="match status" value="1"/>
</dbReference>
<dbReference type="RefSeq" id="WP_011234425.1">
    <property type="nucleotide sequence ID" value="NC_006512.1"/>
</dbReference>
<keyword evidence="1" id="KW-0489">Methyltransferase</keyword>
<dbReference type="AlphaFoldDB" id="Q5QUI5"/>
<dbReference type="Gene3D" id="3.40.50.150">
    <property type="entry name" value="Vaccinia Virus protein VP39"/>
    <property type="match status" value="1"/>
</dbReference>
<protein>
    <submittedName>
        <fullName evidence="1">Predicted S-adenosylmethionine-dependent methyltransferase</fullName>
    </submittedName>
</protein>
<dbReference type="Proteomes" id="UP000001171">
    <property type="component" value="Chromosome"/>
</dbReference>
<evidence type="ECO:0000313" key="2">
    <source>
        <dbReference type="Proteomes" id="UP000001171"/>
    </source>
</evidence>
<dbReference type="KEGG" id="ilo:IL1174"/>
<accession>Q5QUI5</accession>
<dbReference type="OrthoDB" id="5974463at2"/>
<name>Q5QUI5_IDILO</name>
<dbReference type="GO" id="GO:0032259">
    <property type="term" value="P:methylation"/>
    <property type="evidence" value="ECO:0007669"/>
    <property type="project" value="UniProtKB-KW"/>
</dbReference>
<keyword evidence="1" id="KW-0808">Transferase</keyword>
<proteinExistence type="predicted"/>
<dbReference type="GeneID" id="41336343"/>
<dbReference type="InterPro" id="IPR029063">
    <property type="entry name" value="SAM-dependent_MTases_sf"/>
</dbReference>
<reference evidence="1 2" key="1">
    <citation type="journal article" date="2004" name="Proc. Natl. Acad. Sci. U.S.A.">
        <title>Genome sequence of the deep-sea gamma-proteobacterium Idiomarina loihiensis reveals amino acid fermentation as a source of carbon and energy.</title>
        <authorList>
            <person name="Hou S."/>
            <person name="Saw J.H."/>
            <person name="Lee K.S."/>
            <person name="Freitas T.A."/>
            <person name="Belisle C."/>
            <person name="Kawarabayasi Y."/>
            <person name="Donachie S.P."/>
            <person name="Pikina A."/>
            <person name="Galperin M.Y."/>
            <person name="Koonin E.V."/>
            <person name="Makarova K.S."/>
            <person name="Omelchenko M.V."/>
            <person name="Sorokin A."/>
            <person name="Wolf Y.I."/>
            <person name="Li Q.X."/>
            <person name="Keum Y.S."/>
            <person name="Campbell S."/>
            <person name="Denery J."/>
            <person name="Aizawa S."/>
            <person name="Shibata S."/>
            <person name="Malahoff A."/>
            <person name="Alam M."/>
        </authorList>
    </citation>
    <scope>NUCLEOTIDE SEQUENCE [LARGE SCALE GENOMIC DNA]</scope>
    <source>
        <strain evidence="2">ATCC BAA-735 / DSM 15497 / L2-TR</strain>
    </source>
</reference>
<dbReference type="eggNOG" id="COG2226">
    <property type="taxonomic scope" value="Bacteria"/>
</dbReference>
<dbReference type="GO" id="GO:0008168">
    <property type="term" value="F:methyltransferase activity"/>
    <property type="evidence" value="ECO:0007669"/>
    <property type="project" value="UniProtKB-KW"/>
</dbReference>
<keyword evidence="2" id="KW-1185">Reference proteome</keyword>
<dbReference type="STRING" id="283942.IL1174"/>
<dbReference type="EMBL" id="AE017340">
    <property type="protein sequence ID" value="AAV82014.1"/>
    <property type="molecule type" value="Genomic_DNA"/>
</dbReference>
<sequence>MKTTKNPWSDYWQKGAKASFLDGKARLQAYQMRKFWFERMDENELKQPIVDVGTGNGIVVHWLTEYSQEKGKKLDVLGIDSAELKPFNDTLKLHAETPYEAFKLPSNKKVGTFVSHFGLEYGDMQTGLENLYLQLKRGGSVIALVHSTESNIYKNSKALFEFIPSVLKQLKKSVMPLQEALLKHGPNNLPKSALQEQHNLNQFAKKYERYGAFQAMNFVPATKHALQAAAEGKSDESHRVLSGYINAINEHKARLVSLLRATEQLGDIANTAALFESAGFKNVTVQTVAFPETGVVGSCVTASK</sequence>